<comment type="function">
    <text evidence="6">Sigma factors are initiation factors that promote the attachment of RNA polymerase to specific initiation sites and are then released.</text>
</comment>
<evidence type="ECO:0000256" key="4">
    <source>
        <dbReference type="ARBA" id="ARBA00023125"/>
    </source>
</evidence>
<dbReference type="InterPro" id="IPR014244">
    <property type="entry name" value="RNA_pol_sigma-I"/>
</dbReference>
<evidence type="ECO:0000256" key="1">
    <source>
        <dbReference type="ARBA" id="ARBA00022490"/>
    </source>
</evidence>
<feature type="domain" description="RNA polymerase sigma-70 region 2" evidence="7">
    <location>
        <begin position="17"/>
        <end position="85"/>
    </location>
</feature>
<gene>
    <name evidence="6 8" type="primary">sigI</name>
    <name evidence="8" type="ORF">R28058_23091</name>
</gene>
<comment type="similarity">
    <text evidence="6">Belongs to the sigma-70 factor family. SigI subfamily.</text>
</comment>
<keyword evidence="6" id="KW-0346">Stress response</keyword>
<dbReference type="GO" id="GO:0016987">
    <property type="term" value="F:sigma factor activity"/>
    <property type="evidence" value="ECO:0007669"/>
    <property type="project" value="UniProtKB-UniRule"/>
</dbReference>
<feature type="short sequence motif" description="Polymerase core binding" evidence="6">
    <location>
        <begin position="42"/>
        <end position="55"/>
    </location>
</feature>
<dbReference type="InterPro" id="IPR007627">
    <property type="entry name" value="RNA_pol_sigma70_r2"/>
</dbReference>
<evidence type="ECO:0000256" key="3">
    <source>
        <dbReference type="ARBA" id="ARBA00023082"/>
    </source>
</evidence>
<comment type="subcellular location">
    <subcellularLocation>
        <location evidence="6">Cytoplasm</location>
    </subcellularLocation>
</comment>
<evidence type="ECO:0000313" key="8">
    <source>
        <dbReference type="EMBL" id="CEQ04591.1"/>
    </source>
</evidence>
<dbReference type="GO" id="GO:0006352">
    <property type="term" value="P:DNA-templated transcription initiation"/>
    <property type="evidence" value="ECO:0007669"/>
    <property type="project" value="UniProtKB-UniRule"/>
</dbReference>
<comment type="subunit">
    <text evidence="6">Interacts with RsgI.</text>
</comment>
<evidence type="ECO:0000256" key="2">
    <source>
        <dbReference type="ARBA" id="ARBA00023015"/>
    </source>
</evidence>
<name>A0A0C7PUY9_PARSO</name>
<dbReference type="HAMAP" id="MF_02064">
    <property type="entry name" value="Sigma70_SigI"/>
    <property type="match status" value="1"/>
</dbReference>
<keyword evidence="2 6" id="KW-0805">Transcription regulation</keyword>
<evidence type="ECO:0000256" key="5">
    <source>
        <dbReference type="ARBA" id="ARBA00023163"/>
    </source>
</evidence>
<dbReference type="Proteomes" id="UP000049127">
    <property type="component" value="Unassembled WGS sequence"/>
</dbReference>
<sequence>MNLKTDNLEDIDNSDFIKRHIPFIIKTINEITGRYICLDNDEEISIGLLAFNEARQKYDYSKGHFLPYAKLTIRSRILNYLRKEKNNNFKESLEKLREDGFDFSQELYNPIENQDILIEEIDILKTTIKDFGFELDDLVEESPKHKDTRNRAIDLSKKINDDNKIKESMYTKRRLPIKAISIKYVISQKIIKGSKKFIITVVIVLDKNLRNLKLWVRK</sequence>
<keyword evidence="3 6" id="KW-0731">Sigma factor</keyword>
<proteinExistence type="inferred from homology"/>
<dbReference type="Pfam" id="PF04542">
    <property type="entry name" value="Sigma70_r2"/>
    <property type="match status" value="1"/>
</dbReference>
<keyword evidence="5 6" id="KW-0804">Transcription</keyword>
<evidence type="ECO:0000256" key="6">
    <source>
        <dbReference type="HAMAP-Rule" id="MF_02064"/>
    </source>
</evidence>
<evidence type="ECO:0000313" key="9">
    <source>
        <dbReference type="Proteomes" id="UP000049127"/>
    </source>
</evidence>
<dbReference type="PIRSF" id="PIRSF038953">
    <property type="entry name" value="SigI"/>
    <property type="match status" value="1"/>
</dbReference>
<dbReference type="OrthoDB" id="3190733at2"/>
<dbReference type="GO" id="GO:0005737">
    <property type="term" value="C:cytoplasm"/>
    <property type="evidence" value="ECO:0007669"/>
    <property type="project" value="UniProtKB-SubCell"/>
</dbReference>
<feature type="DNA-binding region" description="H-T-H motif" evidence="6">
    <location>
        <begin position="177"/>
        <end position="196"/>
    </location>
</feature>
<accession>A0A0C7PUY9</accession>
<keyword evidence="1 6" id="KW-0963">Cytoplasm</keyword>
<dbReference type="InterPro" id="IPR013325">
    <property type="entry name" value="RNA_pol_sigma_r2"/>
</dbReference>
<dbReference type="Gene3D" id="1.10.1740.10">
    <property type="match status" value="1"/>
</dbReference>
<dbReference type="EMBL" id="CEKZ01000014">
    <property type="protein sequence ID" value="CEQ04591.1"/>
    <property type="molecule type" value="Genomic_DNA"/>
</dbReference>
<dbReference type="RefSeq" id="WP_055336487.1">
    <property type="nucleotide sequence ID" value="NZ_CDNF01000025.1"/>
</dbReference>
<reference evidence="8 9" key="1">
    <citation type="submission" date="2015-01" db="EMBL/GenBank/DDBJ databases">
        <authorList>
            <person name="Aslett A.Martin."/>
            <person name="De Silva Nishadi"/>
        </authorList>
    </citation>
    <scope>NUCLEOTIDE SEQUENCE [LARGE SCALE GENOMIC DNA]</scope>
    <source>
        <strain evidence="8 9">R28058</strain>
    </source>
</reference>
<dbReference type="SUPFAM" id="SSF88946">
    <property type="entry name" value="Sigma2 domain of RNA polymerase sigma factors"/>
    <property type="match status" value="1"/>
</dbReference>
<protein>
    <recommendedName>
        <fullName evidence="6">RNA polymerase sigma factor SigI</fullName>
    </recommendedName>
</protein>
<organism evidence="8 9">
    <name type="scientific">Paraclostridium sordellii</name>
    <name type="common">Clostridium sordellii</name>
    <dbReference type="NCBI Taxonomy" id="1505"/>
    <lineage>
        <taxon>Bacteria</taxon>
        <taxon>Bacillati</taxon>
        <taxon>Bacillota</taxon>
        <taxon>Clostridia</taxon>
        <taxon>Peptostreptococcales</taxon>
        <taxon>Peptostreptococcaceae</taxon>
        <taxon>Paraclostridium</taxon>
    </lineage>
</organism>
<dbReference type="AlphaFoldDB" id="A0A0C7PUY9"/>
<evidence type="ECO:0000259" key="7">
    <source>
        <dbReference type="Pfam" id="PF04542"/>
    </source>
</evidence>
<dbReference type="GO" id="GO:0003677">
    <property type="term" value="F:DNA binding"/>
    <property type="evidence" value="ECO:0007669"/>
    <property type="project" value="UniProtKB-UniRule"/>
</dbReference>
<keyword evidence="4 6" id="KW-0238">DNA-binding</keyword>
<comment type="activity regulation">
    <text evidence="6">Negatively regulated by the anti-sigma-I factor RsgI.</text>
</comment>